<dbReference type="PANTHER" id="PTHR21342">
    <property type="entry name" value="PHOSPHOPANTETHEINE ADENYLYLTRANSFERASE"/>
    <property type="match status" value="1"/>
</dbReference>
<name>X0SCS1_9ZZZZ</name>
<dbReference type="InterPro" id="IPR014729">
    <property type="entry name" value="Rossmann-like_a/b/a_fold"/>
</dbReference>
<keyword evidence="9" id="KW-0173">Coenzyme A biosynthesis</keyword>
<keyword evidence="6" id="KW-0547">Nucleotide-binding</keyword>
<proteinExistence type="predicted"/>
<organism evidence="12">
    <name type="scientific">marine sediment metagenome</name>
    <dbReference type="NCBI Taxonomy" id="412755"/>
    <lineage>
        <taxon>unclassified sequences</taxon>
        <taxon>metagenomes</taxon>
        <taxon>ecological metagenomes</taxon>
    </lineage>
</organism>
<evidence type="ECO:0000256" key="7">
    <source>
        <dbReference type="ARBA" id="ARBA00022840"/>
    </source>
</evidence>
<evidence type="ECO:0000256" key="3">
    <source>
        <dbReference type="ARBA" id="ARBA00022490"/>
    </source>
</evidence>
<evidence type="ECO:0000256" key="10">
    <source>
        <dbReference type="ARBA" id="ARBA00029346"/>
    </source>
</evidence>
<evidence type="ECO:0000256" key="1">
    <source>
        <dbReference type="ARBA" id="ARBA00012392"/>
    </source>
</evidence>
<evidence type="ECO:0000259" key="11">
    <source>
        <dbReference type="Pfam" id="PF01467"/>
    </source>
</evidence>
<dbReference type="GO" id="GO:0015937">
    <property type="term" value="P:coenzyme A biosynthetic process"/>
    <property type="evidence" value="ECO:0007669"/>
    <property type="project" value="UniProtKB-KW"/>
</dbReference>
<evidence type="ECO:0000256" key="2">
    <source>
        <dbReference type="ARBA" id="ARBA00013868"/>
    </source>
</evidence>
<dbReference type="GO" id="GO:0005524">
    <property type="term" value="F:ATP binding"/>
    <property type="evidence" value="ECO:0007669"/>
    <property type="project" value="UniProtKB-KW"/>
</dbReference>
<evidence type="ECO:0000256" key="6">
    <source>
        <dbReference type="ARBA" id="ARBA00022741"/>
    </source>
</evidence>
<reference evidence="12" key="1">
    <citation type="journal article" date="2014" name="Front. Microbiol.">
        <title>High frequency of phylogenetically diverse reductive dehalogenase-homologous genes in deep subseafloor sedimentary metagenomes.</title>
        <authorList>
            <person name="Kawai M."/>
            <person name="Futagami T."/>
            <person name="Toyoda A."/>
            <person name="Takaki Y."/>
            <person name="Nishi S."/>
            <person name="Hori S."/>
            <person name="Arai W."/>
            <person name="Tsubouchi T."/>
            <person name="Morono Y."/>
            <person name="Uchiyama I."/>
            <person name="Ito T."/>
            <person name="Fujiyama A."/>
            <person name="Inagaki F."/>
            <person name="Takami H."/>
        </authorList>
    </citation>
    <scope>NUCLEOTIDE SEQUENCE</scope>
    <source>
        <strain evidence="12">Expedition CK06-06</strain>
    </source>
</reference>
<dbReference type="PRINTS" id="PR01020">
    <property type="entry name" value="LPSBIOSNTHSS"/>
</dbReference>
<gene>
    <name evidence="12" type="ORF">S01H1_02950</name>
</gene>
<dbReference type="InterPro" id="IPR004821">
    <property type="entry name" value="Cyt_trans-like"/>
</dbReference>
<keyword evidence="7" id="KW-0067">ATP-binding</keyword>
<evidence type="ECO:0000256" key="5">
    <source>
        <dbReference type="ARBA" id="ARBA00022695"/>
    </source>
</evidence>
<dbReference type="EC" id="2.7.7.3" evidence="1"/>
<keyword evidence="5" id="KW-0548">Nucleotidyltransferase</keyword>
<protein>
    <recommendedName>
        <fullName evidence="2">Phosphopantetheine adenylyltransferase</fullName>
        <ecNumber evidence="1">2.7.7.3</ecNumber>
    </recommendedName>
</protein>
<dbReference type="AlphaFoldDB" id="X0SCS1"/>
<keyword evidence="8" id="KW-0460">Magnesium</keyword>
<comment type="catalytic activity">
    <reaction evidence="10">
        <text>(R)-4'-phosphopantetheine + ATP + H(+) = 3'-dephospho-CoA + diphosphate</text>
        <dbReference type="Rhea" id="RHEA:19801"/>
        <dbReference type="ChEBI" id="CHEBI:15378"/>
        <dbReference type="ChEBI" id="CHEBI:30616"/>
        <dbReference type="ChEBI" id="CHEBI:33019"/>
        <dbReference type="ChEBI" id="CHEBI:57328"/>
        <dbReference type="ChEBI" id="CHEBI:61723"/>
        <dbReference type="EC" id="2.7.7.3"/>
    </reaction>
</comment>
<keyword evidence="4" id="KW-0808">Transferase</keyword>
<dbReference type="Pfam" id="PF01467">
    <property type="entry name" value="CTP_transf_like"/>
    <property type="match status" value="1"/>
</dbReference>
<dbReference type="EMBL" id="BARS01001521">
    <property type="protein sequence ID" value="GAF72941.1"/>
    <property type="molecule type" value="Genomic_DNA"/>
</dbReference>
<evidence type="ECO:0000256" key="9">
    <source>
        <dbReference type="ARBA" id="ARBA00022993"/>
    </source>
</evidence>
<dbReference type="SUPFAM" id="SSF52374">
    <property type="entry name" value="Nucleotidylyl transferase"/>
    <property type="match status" value="1"/>
</dbReference>
<sequence>VKERAQQISDLTRGFDKVEVDSFSGLLVDYALRKNAKAIIRGLRAVSDFEYEMQMALMNRRLKEEIVTVFLMPNEKYTYLNSSIVREIARLGGDINNFVSPMIAEQLRRKFSERENRLE</sequence>
<evidence type="ECO:0000256" key="4">
    <source>
        <dbReference type="ARBA" id="ARBA00022679"/>
    </source>
</evidence>
<feature type="domain" description="Cytidyltransferase-like" evidence="11">
    <location>
        <begin position="2"/>
        <end position="87"/>
    </location>
</feature>
<accession>X0SCS1</accession>
<keyword evidence="3" id="KW-0963">Cytoplasm</keyword>
<evidence type="ECO:0000256" key="8">
    <source>
        <dbReference type="ARBA" id="ARBA00022842"/>
    </source>
</evidence>
<evidence type="ECO:0000313" key="12">
    <source>
        <dbReference type="EMBL" id="GAF72941.1"/>
    </source>
</evidence>
<dbReference type="Gene3D" id="3.40.50.620">
    <property type="entry name" value="HUPs"/>
    <property type="match status" value="1"/>
</dbReference>
<dbReference type="GO" id="GO:0004595">
    <property type="term" value="F:pantetheine-phosphate adenylyltransferase activity"/>
    <property type="evidence" value="ECO:0007669"/>
    <property type="project" value="UniProtKB-EC"/>
</dbReference>
<dbReference type="NCBIfam" id="TIGR01510">
    <property type="entry name" value="coaD_prev_kdtB"/>
    <property type="match status" value="1"/>
</dbReference>
<feature type="non-terminal residue" evidence="12">
    <location>
        <position position="1"/>
    </location>
</feature>
<dbReference type="InterPro" id="IPR001980">
    <property type="entry name" value="PPAT"/>
</dbReference>
<comment type="caution">
    <text evidence="12">The sequence shown here is derived from an EMBL/GenBank/DDBJ whole genome shotgun (WGS) entry which is preliminary data.</text>
</comment>
<dbReference type="PANTHER" id="PTHR21342:SF1">
    <property type="entry name" value="PHOSPHOPANTETHEINE ADENYLYLTRANSFERASE"/>
    <property type="match status" value="1"/>
</dbReference>